<dbReference type="InterPro" id="IPR036873">
    <property type="entry name" value="Rhodanese-like_dom_sf"/>
</dbReference>
<evidence type="ECO:0000256" key="3">
    <source>
        <dbReference type="HAMAP-Rule" id="MF_01009"/>
    </source>
</evidence>
<protein>
    <recommendedName>
        <fullName evidence="3">Thiosulfate sulfurtransferase GlpE</fullName>
        <ecNumber evidence="3">2.8.1.1</ecNumber>
    </recommendedName>
</protein>
<evidence type="ECO:0000259" key="4">
    <source>
        <dbReference type="PROSITE" id="PS50206"/>
    </source>
</evidence>
<dbReference type="Pfam" id="PF00581">
    <property type="entry name" value="Rhodanese"/>
    <property type="match status" value="1"/>
</dbReference>
<dbReference type="PANTHER" id="PTHR43031:SF6">
    <property type="entry name" value="THIOSULFATE SULFURTRANSFERASE GLPE"/>
    <property type="match status" value="1"/>
</dbReference>
<dbReference type="Gene3D" id="3.40.250.10">
    <property type="entry name" value="Rhodanese-like domain"/>
    <property type="match status" value="1"/>
</dbReference>
<dbReference type="AlphaFoldDB" id="D2YGV2"/>
<gene>
    <name evidence="3 5" type="primary">glpE</name>
    <name evidence="5" type="ORF">VMB_27490</name>
</gene>
<comment type="catalytic activity">
    <reaction evidence="3">
        <text>thiosulfate + [thioredoxin]-dithiol = [thioredoxin]-disulfide + hydrogen sulfide + sulfite + 2 H(+)</text>
        <dbReference type="Rhea" id="RHEA:83859"/>
        <dbReference type="Rhea" id="RHEA-COMP:10698"/>
        <dbReference type="Rhea" id="RHEA-COMP:10700"/>
        <dbReference type="ChEBI" id="CHEBI:15378"/>
        <dbReference type="ChEBI" id="CHEBI:17359"/>
        <dbReference type="ChEBI" id="CHEBI:29919"/>
        <dbReference type="ChEBI" id="CHEBI:29950"/>
        <dbReference type="ChEBI" id="CHEBI:33542"/>
        <dbReference type="ChEBI" id="CHEBI:50058"/>
    </reaction>
</comment>
<dbReference type="InterPro" id="IPR050229">
    <property type="entry name" value="GlpE_sulfurtransferase"/>
</dbReference>
<dbReference type="Proteomes" id="UP000004827">
    <property type="component" value="Unassembled WGS sequence"/>
</dbReference>
<feature type="domain" description="Rhodanese" evidence="4">
    <location>
        <begin position="90"/>
        <end position="178"/>
    </location>
</feature>
<reference evidence="5 6" key="1">
    <citation type="journal article" date="2009" name="BMC Evol. Biol.">
        <title>Genomic taxonomy of Vibrios.</title>
        <authorList>
            <person name="Thompson C.C."/>
            <person name="Vicente A.C."/>
            <person name="Souza R.C."/>
            <person name="Vasconcelos A.T."/>
            <person name="Vesth T."/>
            <person name="Alves N.Jr."/>
            <person name="Ussery D.W."/>
            <person name="Iida T."/>
            <person name="Thompson F.L."/>
        </authorList>
    </citation>
    <scope>NUCLEOTIDE SEQUENCE [LARGE SCALE GENOMIC DNA]</scope>
    <source>
        <strain evidence="5 6">VM603</strain>
    </source>
</reference>
<dbReference type="InterPro" id="IPR023695">
    <property type="entry name" value="Thiosulf_sulfurTrfase"/>
</dbReference>
<comment type="function">
    <text evidence="3">Transferase that catalyzes the transfer of sulfur from thiosulfate to thiophilic acceptors such as cyanide or dithiols. May function in a CysM-independent thiosulfate assimilation pathway by catalyzing the conversion of thiosulfate to sulfite, which can then be used for L-cysteine biosynthesis.</text>
</comment>
<dbReference type="NCBIfam" id="NF001195">
    <property type="entry name" value="PRK00162.1"/>
    <property type="match status" value="1"/>
</dbReference>
<dbReference type="InterPro" id="IPR001763">
    <property type="entry name" value="Rhodanese-like_dom"/>
</dbReference>
<keyword evidence="2 3" id="KW-0808">Transferase</keyword>
<dbReference type="EMBL" id="ACYU01000137">
    <property type="protein sequence ID" value="EEW06041.1"/>
    <property type="molecule type" value="Genomic_DNA"/>
</dbReference>
<evidence type="ECO:0000313" key="6">
    <source>
        <dbReference type="Proteomes" id="UP000004827"/>
    </source>
</evidence>
<comment type="similarity">
    <text evidence="3">Belongs to the GlpE family.</text>
</comment>
<dbReference type="CDD" id="cd01444">
    <property type="entry name" value="GlpE_ST"/>
    <property type="match status" value="1"/>
</dbReference>
<sequence length="179" mass="20165">MGILLKLPTTKSGSSLHVVDRNSSNHFINAIHRITHRCCHFNHKWITLLLPGTCASLNRLHLALTSMPNESKPMDQFLHIDVTTAQAMIEQKQARLVDIRDPQSFQVAHAKTAFHLTNQSITQFMEQIEFDHPVLVMCYHGISSQGAAQYLVNQGFEEVYSVDGGFDAWQRANLPIEAS</sequence>
<dbReference type="HAMAP" id="MF_01009">
    <property type="entry name" value="Thiosulf_sulfurtr"/>
    <property type="match status" value="1"/>
</dbReference>
<dbReference type="PROSITE" id="PS50206">
    <property type="entry name" value="RHODANESE_3"/>
    <property type="match status" value="1"/>
</dbReference>
<dbReference type="EC" id="2.8.1.1" evidence="3"/>
<dbReference type="SUPFAM" id="SSF52821">
    <property type="entry name" value="Rhodanese/Cell cycle control phosphatase"/>
    <property type="match status" value="1"/>
</dbReference>
<evidence type="ECO:0000256" key="1">
    <source>
        <dbReference type="ARBA" id="ARBA00022490"/>
    </source>
</evidence>
<organism evidence="5 6">
    <name type="scientific">Vibrio mimicus VM603</name>
    <dbReference type="NCBI Taxonomy" id="671074"/>
    <lineage>
        <taxon>Bacteria</taxon>
        <taxon>Pseudomonadati</taxon>
        <taxon>Pseudomonadota</taxon>
        <taxon>Gammaproteobacteria</taxon>
        <taxon>Vibrionales</taxon>
        <taxon>Vibrionaceae</taxon>
        <taxon>Vibrio</taxon>
    </lineage>
</organism>
<comment type="subcellular location">
    <subcellularLocation>
        <location evidence="3">Cytoplasm</location>
    </subcellularLocation>
</comment>
<evidence type="ECO:0000256" key="2">
    <source>
        <dbReference type="ARBA" id="ARBA00022679"/>
    </source>
</evidence>
<accession>D2YGV2</accession>
<comment type="caution">
    <text evidence="5">The sequence shown here is derived from an EMBL/GenBank/DDBJ whole genome shotgun (WGS) entry which is preliminary data.</text>
</comment>
<evidence type="ECO:0000313" key="5">
    <source>
        <dbReference type="EMBL" id="EEW06041.1"/>
    </source>
</evidence>
<name>D2YGV2_VIBMI</name>
<dbReference type="SMART" id="SM00450">
    <property type="entry name" value="RHOD"/>
    <property type="match status" value="1"/>
</dbReference>
<keyword evidence="1 3" id="KW-0963">Cytoplasm</keyword>
<dbReference type="PANTHER" id="PTHR43031">
    <property type="entry name" value="FAD-DEPENDENT OXIDOREDUCTASE"/>
    <property type="match status" value="1"/>
</dbReference>
<dbReference type="GO" id="GO:0004792">
    <property type="term" value="F:thiosulfate-cyanide sulfurtransferase activity"/>
    <property type="evidence" value="ECO:0007669"/>
    <property type="project" value="UniProtKB-UniRule"/>
</dbReference>
<proteinExistence type="inferred from homology"/>
<feature type="active site" description="Cysteine persulfide intermediate" evidence="3">
    <location>
        <position position="138"/>
    </location>
</feature>
<comment type="catalytic activity">
    <reaction evidence="3">
        <text>thiosulfate + hydrogen cyanide = thiocyanate + sulfite + 2 H(+)</text>
        <dbReference type="Rhea" id="RHEA:16881"/>
        <dbReference type="ChEBI" id="CHEBI:15378"/>
        <dbReference type="ChEBI" id="CHEBI:17359"/>
        <dbReference type="ChEBI" id="CHEBI:18022"/>
        <dbReference type="ChEBI" id="CHEBI:18407"/>
        <dbReference type="ChEBI" id="CHEBI:33542"/>
        <dbReference type="EC" id="2.8.1.1"/>
    </reaction>
</comment>
<dbReference type="GO" id="GO:0103041">
    <property type="term" value="F:thiosulfate-thioredoxin sulfurtransferase activity"/>
    <property type="evidence" value="ECO:0007669"/>
    <property type="project" value="RHEA"/>
</dbReference>
<dbReference type="GO" id="GO:0005737">
    <property type="term" value="C:cytoplasm"/>
    <property type="evidence" value="ECO:0007669"/>
    <property type="project" value="UniProtKB-SubCell"/>
</dbReference>